<evidence type="ECO:0000256" key="6">
    <source>
        <dbReference type="ARBA" id="ARBA00022729"/>
    </source>
</evidence>
<sequence length="898" mass="102423">MMSSEVRFDLNCIGVERYWYTVLEFIFTSLPNVLFVCILMAIVANVIFLAGIVLGVYQHKLPTKRFLFVANRSLIDTVVAIVSLAFLTTVESECDILGCTSTYQVPDIIMQSMMTLNYWVIAASYFGVALLTCYAVRAPLKYKIWLSVKRVTQFISVGWALMILLLVCISLSTEQQTNFDSNGMMYIMRNQYHGFLAEWMVELCGRVIDKSLVQTGTMSLFLPVCTYLMAVLSYIFVTILLFRRRQDPRMANRHRMCIWRLGVHLGVFTFSFALMAVSYSATFPMAMSCADWSRRLTNMTDYRSSSECEIGHMTPFVRYAILTSLASVGWFLRMTLDPIIDMVIDAQLRRVFEVITTGTRRGSSFTMASVVERKCSNLSVSRYHETVCAAKQLLGLRAPNYKDVAVSSSPADRLLTRRLWIGARGQQACAEEDGWALRVARPSLALPGRVNDAWRPSETRWLPSLEVPARPKMPPLLLLHLLFVGLCTGFYHEMATPTTHSLLTKYGVPVNLTGDDMDLLERFRRDTNPEPSILDGWYPGKNGECTDDAIIMEYLLKDYNKNNLPGGGNVKVDVEIWVQEVSKIIEITSEFELDIYVTERWTDPSLIYDHLMPCKKNISVDGGVVLPQIWNPHACFVNSKDASIHRSPFSNIFLQVYSNGSVWHNYRIKLTGPCTNALRTFPIDQQKCMLFYESFNHNYEQVQMEWSETPILIMKENITLPDYILVDFKADSVRRLYPPGIWNELIATFTFQRLYGFYILQVYVPAYISVFISWVSFYLGPSNIPSRTTVGVNSLLALTFQFGSVVSNLPKTSDVKAIDVWILSSMAFIFASLIELAVVGYLVRNGKQSVIECKCSWLCMRCPNWTATKLDTASSILFPTFFVAFNIWYWFFFLGRIT</sequence>
<feature type="domain" description="Neurotransmitter-gated ion-channel transmembrane" evidence="15">
    <location>
        <begin position="762"/>
        <end position="845"/>
    </location>
</feature>
<feature type="transmembrane region" description="Helical" evidence="13">
    <location>
        <begin position="33"/>
        <end position="57"/>
    </location>
</feature>
<dbReference type="SUPFAM" id="SSF63712">
    <property type="entry name" value="Nicotinic receptor ligand binding domain-like"/>
    <property type="match status" value="1"/>
</dbReference>
<dbReference type="GO" id="GO:0005886">
    <property type="term" value="C:plasma membrane"/>
    <property type="evidence" value="ECO:0007669"/>
    <property type="project" value="UniProtKB-SubCell"/>
</dbReference>
<keyword evidence="8" id="KW-0406">Ion transport</keyword>
<evidence type="ECO:0000256" key="8">
    <source>
        <dbReference type="ARBA" id="ARBA00023065"/>
    </source>
</evidence>
<dbReference type="InterPro" id="IPR036719">
    <property type="entry name" value="Neuro-gated_channel_TM_sf"/>
</dbReference>
<evidence type="ECO:0000256" key="10">
    <source>
        <dbReference type="ARBA" id="ARBA00023180"/>
    </source>
</evidence>
<keyword evidence="9 13" id="KW-0472">Membrane</keyword>
<comment type="similarity">
    <text evidence="12">Belongs to the ligand-gated ion channel (TC 1.A.9) family.</text>
</comment>
<dbReference type="GO" id="GO:0005230">
    <property type="term" value="F:extracellular ligand-gated monoatomic ion channel activity"/>
    <property type="evidence" value="ECO:0007669"/>
    <property type="project" value="InterPro"/>
</dbReference>
<evidence type="ECO:0000256" key="2">
    <source>
        <dbReference type="ARBA" id="ARBA00004236"/>
    </source>
</evidence>
<feature type="transmembrane region" description="Helical" evidence="13">
    <location>
        <begin position="69"/>
        <end position="87"/>
    </location>
</feature>
<dbReference type="Pfam" id="PF02932">
    <property type="entry name" value="Neur_chan_memb"/>
    <property type="match status" value="1"/>
</dbReference>
<keyword evidence="3" id="KW-0813">Transport</keyword>
<keyword evidence="17" id="KW-1185">Reference proteome</keyword>
<evidence type="ECO:0000313" key="16">
    <source>
        <dbReference type="EMBL" id="KAK0416346.1"/>
    </source>
</evidence>
<evidence type="ECO:0000256" key="12">
    <source>
        <dbReference type="ARBA" id="ARBA00061606"/>
    </source>
</evidence>
<feature type="transmembrane region" description="Helical" evidence="13">
    <location>
        <begin position="220"/>
        <end position="242"/>
    </location>
</feature>
<dbReference type="EMBL" id="JAUCMV010000002">
    <property type="protein sequence ID" value="KAK0416346.1"/>
    <property type="molecule type" value="Genomic_DNA"/>
</dbReference>
<keyword evidence="7 13" id="KW-1133">Transmembrane helix</keyword>
<evidence type="ECO:0000259" key="15">
    <source>
        <dbReference type="Pfam" id="PF02932"/>
    </source>
</evidence>
<keyword evidence="4" id="KW-1003">Cell membrane</keyword>
<evidence type="ECO:0000256" key="3">
    <source>
        <dbReference type="ARBA" id="ARBA00022448"/>
    </source>
</evidence>
<evidence type="ECO:0000256" key="4">
    <source>
        <dbReference type="ARBA" id="ARBA00022475"/>
    </source>
</evidence>
<keyword evidence="6" id="KW-0732">Signal</keyword>
<evidence type="ECO:0000256" key="5">
    <source>
        <dbReference type="ARBA" id="ARBA00022692"/>
    </source>
</evidence>
<evidence type="ECO:0000256" key="9">
    <source>
        <dbReference type="ARBA" id="ARBA00023136"/>
    </source>
</evidence>
<accession>A0AA39I206</accession>
<reference evidence="16" key="1">
    <citation type="submission" date="2023-06" db="EMBL/GenBank/DDBJ databases">
        <title>Genomic analysis of the entomopathogenic nematode Steinernema hermaphroditum.</title>
        <authorList>
            <person name="Schwarz E.M."/>
            <person name="Heppert J.K."/>
            <person name="Baniya A."/>
            <person name="Schwartz H.T."/>
            <person name="Tan C.-H."/>
            <person name="Antoshechkin I."/>
            <person name="Sternberg P.W."/>
            <person name="Goodrich-Blair H."/>
            <person name="Dillman A.R."/>
        </authorList>
    </citation>
    <scope>NUCLEOTIDE SEQUENCE</scope>
    <source>
        <strain evidence="16">PS9179</strain>
        <tissue evidence="16">Whole animal</tissue>
    </source>
</reference>
<dbReference type="FunFam" id="2.70.170.10:FF:000035">
    <property type="entry name" value="Ligand-Gated ion Channel"/>
    <property type="match status" value="1"/>
</dbReference>
<feature type="domain" description="Neurotransmitter-gated ion-channel ligand-binding" evidence="14">
    <location>
        <begin position="551"/>
        <end position="753"/>
    </location>
</feature>
<dbReference type="InterPro" id="IPR006028">
    <property type="entry name" value="GABAA/Glycine_rcpt"/>
</dbReference>
<evidence type="ECO:0000256" key="11">
    <source>
        <dbReference type="ARBA" id="ARBA00023303"/>
    </source>
</evidence>
<protein>
    <submittedName>
        <fullName evidence="16">Uncharacterized protein</fullName>
    </submittedName>
</protein>
<feature type="transmembrane region" description="Helical" evidence="13">
    <location>
        <begin position="821"/>
        <end position="843"/>
    </location>
</feature>
<dbReference type="InterPro" id="IPR006201">
    <property type="entry name" value="Neur_channel"/>
</dbReference>
<dbReference type="InterPro" id="IPR006029">
    <property type="entry name" value="Neurotrans-gated_channel_TM"/>
</dbReference>
<keyword evidence="11" id="KW-0407">Ion channel</keyword>
<feature type="transmembrane region" description="Helical" evidence="13">
    <location>
        <begin position="118"/>
        <end position="140"/>
    </location>
</feature>
<evidence type="ECO:0000256" key="13">
    <source>
        <dbReference type="SAM" id="Phobius"/>
    </source>
</evidence>
<dbReference type="PANTHER" id="PTHR18945">
    <property type="entry name" value="NEUROTRANSMITTER GATED ION CHANNEL"/>
    <property type="match status" value="1"/>
</dbReference>
<name>A0AA39I206_9BILA</name>
<gene>
    <name evidence="16" type="ORF">QR680_012430</name>
</gene>
<keyword evidence="5 13" id="KW-0812">Transmembrane</keyword>
<evidence type="ECO:0000256" key="7">
    <source>
        <dbReference type="ARBA" id="ARBA00022989"/>
    </source>
</evidence>
<dbReference type="AlphaFoldDB" id="A0AA39I206"/>
<dbReference type="SUPFAM" id="SSF81321">
    <property type="entry name" value="Family A G protein-coupled receptor-like"/>
    <property type="match status" value="1"/>
</dbReference>
<comment type="caution">
    <text evidence="16">The sequence shown here is derived from an EMBL/GenBank/DDBJ whole genome shotgun (WGS) entry which is preliminary data.</text>
</comment>
<feature type="transmembrane region" description="Helical" evidence="13">
    <location>
        <begin position="263"/>
        <end position="286"/>
    </location>
</feature>
<feature type="transmembrane region" description="Helical" evidence="13">
    <location>
        <begin position="755"/>
        <end position="778"/>
    </location>
</feature>
<evidence type="ECO:0000259" key="14">
    <source>
        <dbReference type="Pfam" id="PF02931"/>
    </source>
</evidence>
<dbReference type="Pfam" id="PF02931">
    <property type="entry name" value="Neur_chan_LBD"/>
    <property type="match status" value="1"/>
</dbReference>
<dbReference type="Gene3D" id="2.70.170.10">
    <property type="entry name" value="Neurotransmitter-gated ion-channel ligand-binding domain"/>
    <property type="match status" value="1"/>
</dbReference>
<feature type="transmembrane region" description="Helical" evidence="13">
    <location>
        <begin position="152"/>
        <end position="172"/>
    </location>
</feature>
<keyword evidence="10" id="KW-0325">Glycoprotein</keyword>
<dbReference type="InterPro" id="IPR036734">
    <property type="entry name" value="Neur_chan_lig-bd_sf"/>
</dbReference>
<organism evidence="16 17">
    <name type="scientific">Steinernema hermaphroditum</name>
    <dbReference type="NCBI Taxonomy" id="289476"/>
    <lineage>
        <taxon>Eukaryota</taxon>
        <taxon>Metazoa</taxon>
        <taxon>Ecdysozoa</taxon>
        <taxon>Nematoda</taxon>
        <taxon>Chromadorea</taxon>
        <taxon>Rhabditida</taxon>
        <taxon>Tylenchina</taxon>
        <taxon>Panagrolaimomorpha</taxon>
        <taxon>Strongyloidoidea</taxon>
        <taxon>Steinernematidae</taxon>
        <taxon>Steinernema</taxon>
    </lineage>
</organism>
<dbReference type="PRINTS" id="PR00253">
    <property type="entry name" value="GABAARECEPTR"/>
</dbReference>
<dbReference type="CDD" id="cd18990">
    <property type="entry name" value="LGIC_ECD_GABAAR"/>
    <property type="match status" value="1"/>
</dbReference>
<dbReference type="SUPFAM" id="SSF90112">
    <property type="entry name" value="Neurotransmitter-gated ion-channel transmembrane pore"/>
    <property type="match status" value="1"/>
</dbReference>
<evidence type="ECO:0000313" key="17">
    <source>
        <dbReference type="Proteomes" id="UP001175271"/>
    </source>
</evidence>
<dbReference type="GO" id="GO:0004888">
    <property type="term" value="F:transmembrane signaling receptor activity"/>
    <property type="evidence" value="ECO:0007669"/>
    <property type="project" value="InterPro"/>
</dbReference>
<dbReference type="PRINTS" id="PR00252">
    <property type="entry name" value="NRIONCHANNEL"/>
</dbReference>
<dbReference type="Gene3D" id="1.20.58.390">
    <property type="entry name" value="Neurotransmitter-gated ion-channel transmembrane domain"/>
    <property type="match status" value="1"/>
</dbReference>
<dbReference type="InterPro" id="IPR038050">
    <property type="entry name" value="Neuro_actylchol_rec"/>
</dbReference>
<evidence type="ECO:0000256" key="1">
    <source>
        <dbReference type="ARBA" id="ARBA00004141"/>
    </source>
</evidence>
<feature type="transmembrane region" description="Helical" evidence="13">
    <location>
        <begin position="876"/>
        <end position="895"/>
    </location>
</feature>
<dbReference type="CDD" id="cd19049">
    <property type="entry name" value="LGIC_TM_anion"/>
    <property type="match status" value="1"/>
</dbReference>
<comment type="subcellular location">
    <subcellularLocation>
        <location evidence="2">Cell membrane</location>
    </subcellularLocation>
    <subcellularLocation>
        <location evidence="1">Membrane</location>
        <topology evidence="1">Multi-pass membrane protein</topology>
    </subcellularLocation>
</comment>
<dbReference type="Gene3D" id="1.20.1070.10">
    <property type="entry name" value="Rhodopsin 7-helix transmembrane proteins"/>
    <property type="match status" value="1"/>
</dbReference>
<dbReference type="Proteomes" id="UP001175271">
    <property type="component" value="Unassembled WGS sequence"/>
</dbReference>
<dbReference type="InterPro" id="IPR006202">
    <property type="entry name" value="Neur_chan_lig-bd"/>
</dbReference>
<proteinExistence type="inferred from homology"/>